<dbReference type="SUPFAM" id="SSF57716">
    <property type="entry name" value="Glucocorticoid receptor-like (DNA-binding domain)"/>
    <property type="match status" value="1"/>
</dbReference>
<dbReference type="HAMAP" id="MF_00103">
    <property type="entry name" value="Fapy_DNA_glycosyl"/>
    <property type="match status" value="1"/>
</dbReference>
<dbReference type="NCBIfam" id="NF002211">
    <property type="entry name" value="PRK01103.1"/>
    <property type="match status" value="1"/>
</dbReference>
<keyword evidence="13 15" id="KW-0326">Glycosidase</keyword>
<keyword evidence="11 15" id="KW-0456">Lyase</keyword>
<dbReference type="PANTHER" id="PTHR22993:SF9">
    <property type="entry name" value="FORMAMIDOPYRIMIDINE-DNA GLYCOSYLASE"/>
    <property type="match status" value="1"/>
</dbReference>
<dbReference type="GO" id="GO:0003690">
    <property type="term" value="F:double-stranded DNA binding"/>
    <property type="evidence" value="ECO:0007669"/>
    <property type="project" value="UniProtKB-ARBA"/>
</dbReference>
<feature type="domain" description="Formamidopyrimidine-DNA glycosylase catalytic" evidence="17">
    <location>
        <begin position="2"/>
        <end position="115"/>
    </location>
</feature>
<dbReference type="AlphaFoldDB" id="A0A848BPK9"/>
<dbReference type="InterPro" id="IPR015886">
    <property type="entry name" value="H2TH_FPG"/>
</dbReference>
<dbReference type="InterPro" id="IPR020629">
    <property type="entry name" value="FPG_Glyclase"/>
</dbReference>
<dbReference type="InterPro" id="IPR015887">
    <property type="entry name" value="DNA_glyclase_Znf_dom_DNA_BS"/>
</dbReference>
<name>A0A848BPK9_9FIRM</name>
<dbReference type="InterPro" id="IPR000214">
    <property type="entry name" value="Znf_DNA_glyclase/AP_lyase"/>
</dbReference>
<comment type="similarity">
    <text evidence="2 15">Belongs to the FPG family.</text>
</comment>
<feature type="binding site" evidence="15">
    <location>
        <position position="112"/>
    </location>
    <ligand>
        <name>DNA</name>
        <dbReference type="ChEBI" id="CHEBI:16991"/>
    </ligand>
</feature>
<comment type="subunit">
    <text evidence="3 15">Monomer.</text>
</comment>
<reference evidence="18 19" key="1">
    <citation type="submission" date="2020-04" db="EMBL/GenBank/DDBJ databases">
        <authorList>
            <person name="Hitch T.C.A."/>
            <person name="Wylensek D."/>
            <person name="Clavel T."/>
        </authorList>
    </citation>
    <scope>NUCLEOTIDE SEQUENCE [LARGE SCALE GENOMIC DNA]</scope>
    <source>
        <strain evidence="18 19">Oil-RF-744-FAT-WT-6-1</strain>
    </source>
</reference>
<dbReference type="SMART" id="SM00898">
    <property type="entry name" value="Fapy_DNA_glyco"/>
    <property type="match status" value="1"/>
</dbReference>
<dbReference type="NCBIfam" id="TIGR00577">
    <property type="entry name" value="fpg"/>
    <property type="match status" value="1"/>
</dbReference>
<comment type="function">
    <text evidence="15">Involved in base excision repair of DNA damaged by oxidation or by mutagenic agents. Acts as DNA glycosylase that recognizes and removes damaged bases. Has a preference for oxidized purines, such as 7,8-dihydro-8-oxoguanine (8-oxoG). Has AP (apurinic/apyrimidinic) lyase activity and introduces nicks in the DNA strand. Cleaves the DNA backbone by beta-delta elimination to generate a single-strand break at the site of the removed base with both 3'- and 5'-phosphates.</text>
</comment>
<comment type="catalytic activity">
    <reaction evidence="14 15">
        <text>2'-deoxyribonucleotide-(2'-deoxyribose 5'-phosphate)-2'-deoxyribonucleotide-DNA = a 3'-end 2'-deoxyribonucleotide-(2,3-dehydro-2,3-deoxyribose 5'-phosphate)-DNA + a 5'-end 5'-phospho-2'-deoxyribonucleoside-DNA + H(+)</text>
        <dbReference type="Rhea" id="RHEA:66592"/>
        <dbReference type="Rhea" id="RHEA-COMP:13180"/>
        <dbReference type="Rhea" id="RHEA-COMP:16897"/>
        <dbReference type="Rhea" id="RHEA-COMP:17067"/>
        <dbReference type="ChEBI" id="CHEBI:15378"/>
        <dbReference type="ChEBI" id="CHEBI:136412"/>
        <dbReference type="ChEBI" id="CHEBI:157695"/>
        <dbReference type="ChEBI" id="CHEBI:167181"/>
        <dbReference type="EC" id="4.2.99.18"/>
    </reaction>
</comment>
<evidence type="ECO:0000256" key="9">
    <source>
        <dbReference type="ARBA" id="ARBA00023125"/>
    </source>
</evidence>
<dbReference type="EMBL" id="JABAFG010000009">
    <property type="protein sequence ID" value="NME28261.1"/>
    <property type="molecule type" value="Genomic_DNA"/>
</dbReference>
<comment type="caution">
    <text evidence="15">Lacks conserved residue(s) required for the propagation of feature annotation.</text>
</comment>
<dbReference type="Pfam" id="PF01149">
    <property type="entry name" value="Fapy_DNA_glyco"/>
    <property type="match status" value="1"/>
</dbReference>
<feature type="domain" description="FPG-type" evidence="16">
    <location>
        <begin position="240"/>
        <end position="274"/>
    </location>
</feature>
<evidence type="ECO:0000256" key="7">
    <source>
        <dbReference type="ARBA" id="ARBA00022801"/>
    </source>
</evidence>
<feature type="active site" description="Proton donor" evidence="15">
    <location>
        <position position="3"/>
    </location>
</feature>
<dbReference type="SUPFAM" id="SSF81624">
    <property type="entry name" value="N-terminal domain of MutM-like DNA repair proteins"/>
    <property type="match status" value="1"/>
</dbReference>
<dbReference type="InterPro" id="IPR010663">
    <property type="entry name" value="Znf_FPG/IleRS"/>
</dbReference>
<comment type="catalytic activity">
    <reaction evidence="1 15">
        <text>Hydrolysis of DNA containing ring-opened 7-methylguanine residues, releasing 2,6-diamino-4-hydroxy-5-(N-methyl)formamidopyrimidine.</text>
        <dbReference type="EC" id="3.2.2.23"/>
    </reaction>
</comment>
<evidence type="ECO:0000259" key="17">
    <source>
        <dbReference type="PROSITE" id="PS51068"/>
    </source>
</evidence>
<evidence type="ECO:0000256" key="4">
    <source>
        <dbReference type="ARBA" id="ARBA00022723"/>
    </source>
</evidence>
<dbReference type="InterPro" id="IPR035937">
    <property type="entry name" value="FPG_N"/>
</dbReference>
<evidence type="ECO:0000256" key="2">
    <source>
        <dbReference type="ARBA" id="ARBA00009409"/>
    </source>
</evidence>
<keyword evidence="8 15" id="KW-0862">Zinc</keyword>
<dbReference type="GO" id="GO:0008270">
    <property type="term" value="F:zinc ion binding"/>
    <property type="evidence" value="ECO:0007669"/>
    <property type="project" value="UniProtKB-UniRule"/>
</dbReference>
<evidence type="ECO:0000256" key="15">
    <source>
        <dbReference type="HAMAP-Rule" id="MF_00103"/>
    </source>
</evidence>
<evidence type="ECO:0000256" key="1">
    <source>
        <dbReference type="ARBA" id="ARBA00001668"/>
    </source>
</evidence>
<evidence type="ECO:0000313" key="18">
    <source>
        <dbReference type="EMBL" id="NME28261.1"/>
    </source>
</evidence>
<dbReference type="InterPro" id="IPR012319">
    <property type="entry name" value="FPG_cat"/>
</dbReference>
<dbReference type="Gene3D" id="3.20.190.10">
    <property type="entry name" value="MutM-like, N-terminal"/>
    <property type="match status" value="1"/>
</dbReference>
<evidence type="ECO:0000313" key="19">
    <source>
        <dbReference type="Proteomes" id="UP000591071"/>
    </source>
</evidence>
<gene>
    <name evidence="15 18" type="primary">mutM</name>
    <name evidence="15" type="synonym">fpg</name>
    <name evidence="18" type="ORF">HF872_06450</name>
</gene>
<evidence type="ECO:0000256" key="11">
    <source>
        <dbReference type="ARBA" id="ARBA00023239"/>
    </source>
</evidence>
<proteinExistence type="inferred from homology"/>
<dbReference type="GO" id="GO:0003684">
    <property type="term" value="F:damaged DNA binding"/>
    <property type="evidence" value="ECO:0007669"/>
    <property type="project" value="InterPro"/>
</dbReference>
<dbReference type="PANTHER" id="PTHR22993">
    <property type="entry name" value="FORMAMIDOPYRIMIDINE-DNA GLYCOSYLASE"/>
    <property type="match status" value="1"/>
</dbReference>
<dbReference type="GO" id="GO:0006284">
    <property type="term" value="P:base-excision repair"/>
    <property type="evidence" value="ECO:0007669"/>
    <property type="project" value="InterPro"/>
</dbReference>
<comment type="cofactor">
    <cofactor evidence="15">
        <name>Zn(2+)</name>
        <dbReference type="ChEBI" id="CHEBI:29105"/>
    </cofactor>
    <text evidence="15">Binds 1 zinc ion per subunit.</text>
</comment>
<evidence type="ECO:0000256" key="6">
    <source>
        <dbReference type="ARBA" id="ARBA00022771"/>
    </source>
</evidence>
<dbReference type="GO" id="GO:0140078">
    <property type="term" value="F:class I DNA-(apurinic or apyrimidinic site) endonuclease activity"/>
    <property type="evidence" value="ECO:0007669"/>
    <property type="project" value="UniProtKB-EC"/>
</dbReference>
<keyword evidence="5 15" id="KW-0227">DNA damage</keyword>
<evidence type="ECO:0000256" key="12">
    <source>
        <dbReference type="ARBA" id="ARBA00023268"/>
    </source>
</evidence>
<feature type="active site" description="Proton donor; for beta-elimination activity" evidence="15">
    <location>
        <position position="59"/>
    </location>
</feature>
<sequence length="274" mass="30612">MPELPEVETIRCFIDDHIRGQMITQVETDLPRLIRNTTADRFATALTGQTIEGVSRKGKYLFIHCSGPWSFLAHMRMTGSLLYEDHPGKYACRAVHITFTLSQGWLLYRDIRTLGCLWLVPSQGPTGIKGYDSLGPDAISTEFTEAYLYGLLKQTSRPVKTVLMDQSKIAGLGNIYVDEALFRAGIRPMRHSDKVTKKEAVRLHEAIVAVLREGLEHGGTTIRNFISGNGKEGQNQDNLRVYGREGTPCTVCGTTIEYTKLNGRGTHYCPKCQT</sequence>
<dbReference type="RefSeq" id="WP_170087540.1">
    <property type="nucleotide sequence ID" value="NZ_JABAFG010000009.1"/>
</dbReference>
<keyword evidence="6 15" id="KW-0863">Zinc-finger</keyword>
<feature type="active site" description="Schiff-base intermediate with DNA" evidence="15">
    <location>
        <position position="2"/>
    </location>
</feature>
<dbReference type="SUPFAM" id="SSF46946">
    <property type="entry name" value="S13-like H2TH domain"/>
    <property type="match status" value="1"/>
</dbReference>
<dbReference type="PROSITE" id="PS01242">
    <property type="entry name" value="ZF_FPG_1"/>
    <property type="match status" value="1"/>
</dbReference>
<dbReference type="Proteomes" id="UP000591071">
    <property type="component" value="Unassembled WGS sequence"/>
</dbReference>
<dbReference type="EC" id="4.2.99.18" evidence="15"/>
<evidence type="ECO:0000256" key="10">
    <source>
        <dbReference type="ARBA" id="ARBA00023204"/>
    </source>
</evidence>
<accession>A0A848BPK9</accession>
<keyword evidence="4 15" id="KW-0479">Metal-binding</keyword>
<dbReference type="Pfam" id="PF06831">
    <property type="entry name" value="H2TH"/>
    <property type="match status" value="1"/>
</dbReference>
<evidence type="ECO:0000256" key="8">
    <source>
        <dbReference type="ARBA" id="ARBA00022833"/>
    </source>
</evidence>
<dbReference type="Gene3D" id="1.10.8.50">
    <property type="match status" value="1"/>
</dbReference>
<feature type="active site" description="Proton donor; for delta-elimination activity" evidence="15">
    <location>
        <position position="264"/>
    </location>
</feature>
<protein>
    <recommendedName>
        <fullName evidence="15">Formamidopyrimidine-DNA glycosylase</fullName>
        <shortName evidence="15">Fapy-DNA glycosylase</shortName>
        <ecNumber evidence="15">3.2.2.23</ecNumber>
    </recommendedName>
    <alternativeName>
        <fullName evidence="15">DNA-(apurinic or apyrimidinic site) lyase MutM</fullName>
        <shortName evidence="15">AP lyase MutM</shortName>
        <ecNumber evidence="15">4.2.99.18</ecNumber>
    </alternativeName>
</protein>
<dbReference type="SMART" id="SM01232">
    <property type="entry name" value="H2TH"/>
    <property type="match status" value="1"/>
</dbReference>
<organism evidence="18 19">
    <name type="scientific">Megasphaera hexanoica</name>
    <dbReference type="NCBI Taxonomy" id="1675036"/>
    <lineage>
        <taxon>Bacteria</taxon>
        <taxon>Bacillati</taxon>
        <taxon>Bacillota</taxon>
        <taxon>Negativicutes</taxon>
        <taxon>Veillonellales</taxon>
        <taxon>Veillonellaceae</taxon>
        <taxon>Megasphaera</taxon>
    </lineage>
</organism>
<dbReference type="InterPro" id="IPR010979">
    <property type="entry name" value="Ribosomal_uS13-like_H2TH"/>
</dbReference>
<keyword evidence="10 15" id="KW-0234">DNA repair</keyword>
<comment type="caution">
    <text evidence="18">The sequence shown here is derived from an EMBL/GenBank/DDBJ whole genome shotgun (WGS) entry which is preliminary data.</text>
</comment>
<evidence type="ECO:0000256" key="3">
    <source>
        <dbReference type="ARBA" id="ARBA00011245"/>
    </source>
</evidence>
<evidence type="ECO:0000256" key="5">
    <source>
        <dbReference type="ARBA" id="ARBA00022763"/>
    </source>
</evidence>
<keyword evidence="7 15" id="KW-0378">Hydrolase</keyword>
<evidence type="ECO:0000256" key="14">
    <source>
        <dbReference type="ARBA" id="ARBA00044632"/>
    </source>
</evidence>
<evidence type="ECO:0000259" key="16">
    <source>
        <dbReference type="PROSITE" id="PS51066"/>
    </source>
</evidence>
<evidence type="ECO:0000256" key="13">
    <source>
        <dbReference type="ARBA" id="ARBA00023295"/>
    </source>
</evidence>
<dbReference type="PROSITE" id="PS51066">
    <property type="entry name" value="ZF_FPG_2"/>
    <property type="match status" value="1"/>
</dbReference>
<keyword evidence="9 15" id="KW-0238">DNA-binding</keyword>
<dbReference type="FunFam" id="1.10.8.50:FF:000003">
    <property type="entry name" value="Formamidopyrimidine-DNA glycosylase"/>
    <property type="match status" value="1"/>
</dbReference>
<dbReference type="GO" id="GO:0034039">
    <property type="term" value="F:8-oxo-7,8-dihydroguanine DNA N-glycosylase activity"/>
    <property type="evidence" value="ECO:0007669"/>
    <property type="project" value="TreeGrafter"/>
</dbReference>
<dbReference type="Pfam" id="PF06827">
    <property type="entry name" value="zf-FPG_IleRS"/>
    <property type="match status" value="1"/>
</dbReference>
<dbReference type="EC" id="3.2.2.23" evidence="15"/>
<keyword evidence="12 15" id="KW-0511">Multifunctional enzyme</keyword>
<dbReference type="PROSITE" id="PS51068">
    <property type="entry name" value="FPG_CAT"/>
    <property type="match status" value="1"/>
</dbReference>
<dbReference type="CDD" id="cd08966">
    <property type="entry name" value="EcFpg-like_N"/>
    <property type="match status" value="1"/>
</dbReference>